<dbReference type="SFLD" id="SFLDG01139">
    <property type="entry name" value="C2.A:_Pyridoxal_Phosphate_Phos"/>
    <property type="match status" value="1"/>
</dbReference>
<sequence length="255" mass="27482">MRKYHAWCFDLDGTVYRGEEPIPETVSFIQKLREQGAGVFFVTNNSALTPESQAEKLAKMGIEADPDEIMTSSVATAAHLLKVHGSVKVMMIGEEGLRKALETAGHTVVRQHPQAVVVGIDRSITYGKLADASLAVSAGASFIATNSDKAYPTEQGLVPGNGAFAGLIELATGVSPYYIGKPSVPMLEALAERHGLDRKDMVMVGDNYETDITAGIRFGIDTIHVDTGVTRTEDLAHYGEQPTYALKTLGDWKVN</sequence>
<dbReference type="InterPro" id="IPR006357">
    <property type="entry name" value="HAD-SF_hydro_IIA"/>
</dbReference>
<keyword evidence="3" id="KW-0378">Hydrolase</keyword>
<feature type="active site" description="Nucleophile" evidence="5">
    <location>
        <position position="10"/>
    </location>
</feature>
<dbReference type="InterPro" id="IPR023214">
    <property type="entry name" value="HAD_sf"/>
</dbReference>
<dbReference type="GO" id="GO:0046872">
    <property type="term" value="F:metal ion binding"/>
    <property type="evidence" value="ECO:0007669"/>
    <property type="project" value="UniProtKB-KW"/>
</dbReference>
<dbReference type="PIRSF" id="PIRSF000915">
    <property type="entry name" value="PGP-type_phosphatase"/>
    <property type="match status" value="1"/>
</dbReference>
<evidence type="ECO:0000256" key="1">
    <source>
        <dbReference type="ARBA" id="ARBA00006696"/>
    </source>
</evidence>
<dbReference type="GO" id="GO:0016791">
    <property type="term" value="F:phosphatase activity"/>
    <property type="evidence" value="ECO:0007669"/>
    <property type="project" value="TreeGrafter"/>
</dbReference>
<gene>
    <name evidence="8" type="ORF">SAMN04488127_2977</name>
</gene>
<feature type="binding site" evidence="7">
    <location>
        <position position="10"/>
    </location>
    <ligand>
        <name>Mg(2+)</name>
        <dbReference type="ChEBI" id="CHEBI:18420"/>
    </ligand>
</feature>
<protein>
    <submittedName>
        <fullName evidence="8">4-nitrophenyl phosphatase</fullName>
    </submittedName>
</protein>
<keyword evidence="9" id="KW-1185">Reference proteome</keyword>
<dbReference type="InterPro" id="IPR006354">
    <property type="entry name" value="HAD-SF_hydro_IIA_hyp1"/>
</dbReference>
<dbReference type="EMBL" id="FNZF01000008">
    <property type="protein sequence ID" value="SEJ83484.1"/>
    <property type="molecule type" value="Genomic_DNA"/>
</dbReference>
<evidence type="ECO:0000256" key="7">
    <source>
        <dbReference type="PIRSR" id="PIRSR000915-3"/>
    </source>
</evidence>
<organism evidence="8 9">
    <name type="scientific">Bhargavaea ginsengi</name>
    <dbReference type="NCBI Taxonomy" id="426757"/>
    <lineage>
        <taxon>Bacteria</taxon>
        <taxon>Bacillati</taxon>
        <taxon>Bacillota</taxon>
        <taxon>Bacilli</taxon>
        <taxon>Bacillales</taxon>
        <taxon>Caryophanaceae</taxon>
        <taxon>Bhargavaea</taxon>
    </lineage>
</organism>
<dbReference type="Gene3D" id="3.40.50.1000">
    <property type="entry name" value="HAD superfamily/HAD-like"/>
    <property type="match status" value="2"/>
</dbReference>
<feature type="binding site" evidence="6">
    <location>
        <position position="181"/>
    </location>
    <ligand>
        <name>substrate</name>
    </ligand>
</feature>
<dbReference type="STRING" id="426757.SAMN04488127_2977"/>
<dbReference type="InterPro" id="IPR036412">
    <property type="entry name" value="HAD-like_sf"/>
</dbReference>
<dbReference type="Proteomes" id="UP000199200">
    <property type="component" value="Unassembled WGS sequence"/>
</dbReference>
<dbReference type="FunFam" id="3.40.50.1000:FF:000053">
    <property type="entry name" value="TIGR01457 family HAD hydrolase"/>
    <property type="match status" value="1"/>
</dbReference>
<dbReference type="Pfam" id="PF13242">
    <property type="entry name" value="Hydrolase_like"/>
    <property type="match status" value="1"/>
</dbReference>
<evidence type="ECO:0000256" key="2">
    <source>
        <dbReference type="ARBA" id="ARBA00022723"/>
    </source>
</evidence>
<feature type="binding site" evidence="7">
    <location>
        <position position="206"/>
    </location>
    <ligand>
        <name>Mg(2+)</name>
        <dbReference type="ChEBI" id="CHEBI:18420"/>
    </ligand>
</feature>
<dbReference type="GO" id="GO:0005737">
    <property type="term" value="C:cytoplasm"/>
    <property type="evidence" value="ECO:0007669"/>
    <property type="project" value="TreeGrafter"/>
</dbReference>
<evidence type="ECO:0000313" key="8">
    <source>
        <dbReference type="EMBL" id="SEJ83484.1"/>
    </source>
</evidence>
<evidence type="ECO:0000256" key="4">
    <source>
        <dbReference type="ARBA" id="ARBA00022842"/>
    </source>
</evidence>
<dbReference type="AlphaFoldDB" id="A0A1H7C2G4"/>
<name>A0A1H7C2G4_9BACL</name>
<accession>A0A1H7C2G4</accession>
<dbReference type="OrthoDB" id="9810449at2"/>
<keyword evidence="2 7" id="KW-0479">Metal-binding</keyword>
<dbReference type="NCBIfam" id="TIGR01460">
    <property type="entry name" value="HAD-SF-IIA"/>
    <property type="match status" value="1"/>
</dbReference>
<evidence type="ECO:0000256" key="3">
    <source>
        <dbReference type="ARBA" id="ARBA00022801"/>
    </source>
</evidence>
<evidence type="ECO:0000256" key="6">
    <source>
        <dbReference type="PIRSR" id="PIRSR000915-2"/>
    </source>
</evidence>
<feature type="active site" description="Proton donor" evidence="5">
    <location>
        <position position="12"/>
    </location>
</feature>
<feature type="binding site" evidence="7">
    <location>
        <position position="12"/>
    </location>
    <ligand>
        <name>Mg(2+)</name>
        <dbReference type="ChEBI" id="CHEBI:18420"/>
    </ligand>
</feature>
<dbReference type="Pfam" id="PF13344">
    <property type="entry name" value="Hydrolase_6"/>
    <property type="match status" value="1"/>
</dbReference>
<dbReference type="NCBIfam" id="TIGR01457">
    <property type="entry name" value="HAD-SF-IIA-hyp2"/>
    <property type="match status" value="1"/>
</dbReference>
<evidence type="ECO:0000313" key="9">
    <source>
        <dbReference type="Proteomes" id="UP000199200"/>
    </source>
</evidence>
<dbReference type="SFLD" id="SFLDS00003">
    <property type="entry name" value="Haloacid_Dehalogenase"/>
    <property type="match status" value="1"/>
</dbReference>
<keyword evidence="4 7" id="KW-0460">Magnesium</keyword>
<reference evidence="9" key="1">
    <citation type="submission" date="2016-10" db="EMBL/GenBank/DDBJ databases">
        <authorList>
            <person name="Varghese N."/>
            <person name="Submissions S."/>
        </authorList>
    </citation>
    <scope>NUCLEOTIDE SEQUENCE [LARGE SCALE GENOMIC DNA]</scope>
    <source>
        <strain evidence="9">CGMCC 1.6763</strain>
    </source>
</reference>
<comment type="similarity">
    <text evidence="1">Belongs to the HAD-like hydrolase superfamily. NagD family.</text>
</comment>
<dbReference type="PANTHER" id="PTHR19288:SF46">
    <property type="entry name" value="HALOACID DEHALOGENASE-LIKE HYDROLASE DOMAIN-CONTAINING PROTEIN 2"/>
    <property type="match status" value="1"/>
</dbReference>
<dbReference type="RefSeq" id="WP_092055873.1">
    <property type="nucleotide sequence ID" value="NZ_FNZF01000008.1"/>
</dbReference>
<evidence type="ECO:0000256" key="5">
    <source>
        <dbReference type="PIRSR" id="PIRSR000915-1"/>
    </source>
</evidence>
<dbReference type="PANTHER" id="PTHR19288">
    <property type="entry name" value="4-NITROPHENYLPHOSPHATASE-RELATED"/>
    <property type="match status" value="1"/>
</dbReference>
<comment type="cofactor">
    <cofactor evidence="7">
        <name>Mg(2+)</name>
        <dbReference type="ChEBI" id="CHEBI:18420"/>
    </cofactor>
    <text evidence="7">Divalent metal ions. Mg(2+) is the most effective.</text>
</comment>
<dbReference type="SUPFAM" id="SSF56784">
    <property type="entry name" value="HAD-like"/>
    <property type="match status" value="1"/>
</dbReference>
<proteinExistence type="inferred from homology"/>